<proteinExistence type="inferred from homology"/>
<dbReference type="PIRSF" id="PIRSF000441">
    <property type="entry name" value="CysE"/>
    <property type="match status" value="1"/>
</dbReference>
<feature type="compositionally biased region" description="Low complexity" evidence="6">
    <location>
        <begin position="159"/>
        <end position="168"/>
    </location>
</feature>
<evidence type="ECO:0000256" key="4">
    <source>
        <dbReference type="ARBA" id="ARBA00023315"/>
    </source>
</evidence>
<dbReference type="EMBL" id="FZQA01000005">
    <property type="protein sequence ID" value="SNT74515.1"/>
    <property type="molecule type" value="Genomic_DNA"/>
</dbReference>
<sequence>MFGMLRFWIEPGEKIVANQYRYRRWKNRKGPIAALVRGYCKFQHRYWRFVTTCLINIEAEIHPTAKLIHAIGVMIHKDAVIGENCMIMQHVTLGQLAGPGAPKLGRNVYVGAGARVLGPVTIGDNARIGANAVVIKDVPANATAVGVPARIILRDEPASSEAAPESPAQTPSGAA</sequence>
<dbReference type="InterPro" id="IPR001451">
    <property type="entry name" value="Hexapep"/>
</dbReference>
<dbReference type="Proteomes" id="UP000198346">
    <property type="component" value="Unassembled WGS sequence"/>
</dbReference>
<dbReference type="OrthoDB" id="7545269at2"/>
<gene>
    <name evidence="7" type="ORF">SAMN06297382_2221</name>
</gene>
<feature type="region of interest" description="Disordered" evidence="6">
    <location>
        <begin position="156"/>
        <end position="175"/>
    </location>
</feature>
<dbReference type="PROSITE" id="PS00101">
    <property type="entry name" value="HEXAPEP_TRANSFERASES"/>
    <property type="match status" value="1"/>
</dbReference>
<comment type="similarity">
    <text evidence="1 5">Belongs to the transferase hexapeptide repeat family.</text>
</comment>
<dbReference type="EC" id="2.3.1.30" evidence="5"/>
<dbReference type="InterPro" id="IPR011004">
    <property type="entry name" value="Trimer_LpxA-like_sf"/>
</dbReference>
<dbReference type="GO" id="GO:0009001">
    <property type="term" value="F:serine O-acetyltransferase activity"/>
    <property type="evidence" value="ECO:0007669"/>
    <property type="project" value="UniProtKB-EC"/>
</dbReference>
<evidence type="ECO:0000256" key="1">
    <source>
        <dbReference type="ARBA" id="ARBA00007274"/>
    </source>
</evidence>
<evidence type="ECO:0000256" key="2">
    <source>
        <dbReference type="ARBA" id="ARBA00022679"/>
    </source>
</evidence>
<dbReference type="InterPro" id="IPR005881">
    <property type="entry name" value="Ser_O-AcTrfase"/>
</dbReference>
<dbReference type="PANTHER" id="PTHR42811">
    <property type="entry name" value="SERINE ACETYLTRANSFERASE"/>
    <property type="match status" value="1"/>
</dbReference>
<organism evidence="7 8">
    <name type="scientific">Amphiplicatus metriothermophilus</name>
    <dbReference type="NCBI Taxonomy" id="1519374"/>
    <lineage>
        <taxon>Bacteria</taxon>
        <taxon>Pseudomonadati</taxon>
        <taxon>Pseudomonadota</taxon>
        <taxon>Alphaproteobacteria</taxon>
        <taxon>Parvularculales</taxon>
        <taxon>Parvularculaceae</taxon>
        <taxon>Amphiplicatus</taxon>
    </lineage>
</organism>
<name>A0A239PW89_9PROT</name>
<keyword evidence="4 5" id="KW-0012">Acyltransferase</keyword>
<dbReference type="GO" id="GO:0006535">
    <property type="term" value="P:cysteine biosynthetic process from serine"/>
    <property type="evidence" value="ECO:0007669"/>
    <property type="project" value="InterPro"/>
</dbReference>
<dbReference type="RefSeq" id="WP_089412683.1">
    <property type="nucleotide sequence ID" value="NZ_FZQA01000005.1"/>
</dbReference>
<evidence type="ECO:0000256" key="5">
    <source>
        <dbReference type="PIRNR" id="PIRNR000441"/>
    </source>
</evidence>
<evidence type="ECO:0000256" key="3">
    <source>
        <dbReference type="ARBA" id="ARBA00022737"/>
    </source>
</evidence>
<evidence type="ECO:0000313" key="7">
    <source>
        <dbReference type="EMBL" id="SNT74515.1"/>
    </source>
</evidence>
<dbReference type="GO" id="GO:0005737">
    <property type="term" value="C:cytoplasm"/>
    <property type="evidence" value="ECO:0007669"/>
    <property type="project" value="InterPro"/>
</dbReference>
<dbReference type="Pfam" id="PF00132">
    <property type="entry name" value="Hexapep"/>
    <property type="match status" value="1"/>
</dbReference>
<reference evidence="7 8" key="1">
    <citation type="submission" date="2017-07" db="EMBL/GenBank/DDBJ databases">
        <authorList>
            <person name="Sun Z.S."/>
            <person name="Albrecht U."/>
            <person name="Echele G."/>
            <person name="Lee C.C."/>
        </authorList>
    </citation>
    <scope>NUCLEOTIDE SEQUENCE [LARGE SCALE GENOMIC DNA]</scope>
    <source>
        <strain evidence="7 8">CGMCC 1.12710</strain>
    </source>
</reference>
<comment type="catalytic activity">
    <reaction evidence="5">
        <text>L-serine + acetyl-CoA = O-acetyl-L-serine + CoA</text>
        <dbReference type="Rhea" id="RHEA:24560"/>
        <dbReference type="ChEBI" id="CHEBI:33384"/>
        <dbReference type="ChEBI" id="CHEBI:57287"/>
        <dbReference type="ChEBI" id="CHEBI:57288"/>
        <dbReference type="ChEBI" id="CHEBI:58340"/>
        <dbReference type="EC" id="2.3.1.30"/>
    </reaction>
</comment>
<keyword evidence="8" id="KW-1185">Reference proteome</keyword>
<dbReference type="SUPFAM" id="SSF51161">
    <property type="entry name" value="Trimeric LpxA-like enzymes"/>
    <property type="match status" value="1"/>
</dbReference>
<keyword evidence="2 5" id="KW-0808">Transferase</keyword>
<protein>
    <recommendedName>
        <fullName evidence="5">Serine acetyltransferase</fullName>
        <ecNumber evidence="5">2.3.1.30</ecNumber>
    </recommendedName>
</protein>
<evidence type="ECO:0000313" key="8">
    <source>
        <dbReference type="Proteomes" id="UP000198346"/>
    </source>
</evidence>
<evidence type="ECO:0000256" key="6">
    <source>
        <dbReference type="SAM" id="MobiDB-lite"/>
    </source>
</evidence>
<dbReference type="CDD" id="cd03354">
    <property type="entry name" value="LbH_SAT"/>
    <property type="match status" value="1"/>
</dbReference>
<dbReference type="InterPro" id="IPR018357">
    <property type="entry name" value="Hexapep_transf_CS"/>
</dbReference>
<keyword evidence="3" id="KW-0677">Repeat</keyword>
<dbReference type="Gene3D" id="2.160.10.10">
    <property type="entry name" value="Hexapeptide repeat proteins"/>
    <property type="match status" value="1"/>
</dbReference>
<accession>A0A239PW89</accession>
<dbReference type="AlphaFoldDB" id="A0A239PW89"/>
<dbReference type="InterPro" id="IPR045304">
    <property type="entry name" value="LbH_SAT"/>
</dbReference>